<dbReference type="EMBL" id="CAJVPT010044180">
    <property type="protein sequence ID" value="CAG8733833.1"/>
    <property type="molecule type" value="Genomic_DNA"/>
</dbReference>
<dbReference type="Proteomes" id="UP000789525">
    <property type="component" value="Unassembled WGS sequence"/>
</dbReference>
<reference evidence="1" key="1">
    <citation type="submission" date="2021-06" db="EMBL/GenBank/DDBJ databases">
        <authorList>
            <person name="Kallberg Y."/>
            <person name="Tangrot J."/>
            <person name="Rosling A."/>
        </authorList>
    </citation>
    <scope>NUCLEOTIDE SEQUENCE</scope>
    <source>
        <strain evidence="1">CL356</strain>
    </source>
</reference>
<organism evidence="1 2">
    <name type="scientific">Acaulospora colombiana</name>
    <dbReference type="NCBI Taxonomy" id="27376"/>
    <lineage>
        <taxon>Eukaryota</taxon>
        <taxon>Fungi</taxon>
        <taxon>Fungi incertae sedis</taxon>
        <taxon>Mucoromycota</taxon>
        <taxon>Glomeromycotina</taxon>
        <taxon>Glomeromycetes</taxon>
        <taxon>Diversisporales</taxon>
        <taxon>Acaulosporaceae</taxon>
        <taxon>Acaulospora</taxon>
    </lineage>
</organism>
<protein>
    <submittedName>
        <fullName evidence="1">15428_t:CDS:1</fullName>
    </submittedName>
</protein>
<proteinExistence type="predicted"/>
<evidence type="ECO:0000313" key="2">
    <source>
        <dbReference type="Proteomes" id="UP000789525"/>
    </source>
</evidence>
<name>A0ACA9Q8L0_9GLOM</name>
<gene>
    <name evidence="1" type="ORF">ACOLOM_LOCUS11794</name>
</gene>
<sequence>QVVTEQLHNEGRVLVALLRQCVELGNGIVKCLLGKMASTVGRVEYFIVKDGKVEGETEADGVCGWKLSDGNVGRIGNGQSATHFSASRHNPRPDAMDSLYPINSLSILSLMGLAQKVRQNWSPRDINAQTAT</sequence>
<keyword evidence="2" id="KW-1185">Reference proteome</keyword>
<feature type="non-terminal residue" evidence="1">
    <location>
        <position position="1"/>
    </location>
</feature>
<accession>A0ACA9Q8L0</accession>
<comment type="caution">
    <text evidence="1">The sequence shown here is derived from an EMBL/GenBank/DDBJ whole genome shotgun (WGS) entry which is preliminary data.</text>
</comment>
<evidence type="ECO:0000313" key="1">
    <source>
        <dbReference type="EMBL" id="CAG8733833.1"/>
    </source>
</evidence>